<comment type="caution">
    <text evidence="1">The sequence shown here is derived from an EMBL/GenBank/DDBJ whole genome shotgun (WGS) entry which is preliminary data.</text>
</comment>
<reference evidence="1" key="1">
    <citation type="journal article" date="2014" name="Front. Microbiol.">
        <title>High frequency of phylogenetically diverse reductive dehalogenase-homologous genes in deep subseafloor sedimentary metagenomes.</title>
        <authorList>
            <person name="Kawai M."/>
            <person name="Futagami T."/>
            <person name="Toyoda A."/>
            <person name="Takaki Y."/>
            <person name="Nishi S."/>
            <person name="Hori S."/>
            <person name="Arai W."/>
            <person name="Tsubouchi T."/>
            <person name="Morono Y."/>
            <person name="Uchiyama I."/>
            <person name="Ito T."/>
            <person name="Fujiyama A."/>
            <person name="Inagaki F."/>
            <person name="Takami H."/>
        </authorList>
    </citation>
    <scope>NUCLEOTIDE SEQUENCE</scope>
    <source>
        <strain evidence="1">Expedition CK06-06</strain>
    </source>
</reference>
<protein>
    <submittedName>
        <fullName evidence="1">Uncharacterized protein</fullName>
    </submittedName>
</protein>
<dbReference type="AlphaFoldDB" id="X1DTN0"/>
<accession>X1DTN0</accession>
<feature type="non-terminal residue" evidence="1">
    <location>
        <position position="1"/>
    </location>
</feature>
<name>X1DTN0_9ZZZZ</name>
<sequence>GCGQIPSVLYERYITGDTSTMISYGVQWHAQTFTVGNIGNNEDHKITHVKLKLYKVGSPGAMTIGIRLTDGEGKPTGNDLCSVDHAGNSLPSSAAWVDFAFPSPAVLFADTQYAIVLRTASGDAGNAVRWRVDITSPTYAGGTECGSGDSGGSWDAYPGNDFMFEEYGYPVGMTDGTYHAYNTSWVDTNKTKYWISFNVTDGIDWCNETYHFTTIDAETRNPYQIFDFYFDCANETTRQPTNIFDYYFNCSNKSVRA</sequence>
<feature type="non-terminal residue" evidence="1">
    <location>
        <position position="257"/>
    </location>
</feature>
<evidence type="ECO:0000313" key="1">
    <source>
        <dbReference type="EMBL" id="GAH11590.1"/>
    </source>
</evidence>
<dbReference type="NCBIfam" id="NF041539">
    <property type="entry name" value="choice_anch_R"/>
    <property type="match status" value="1"/>
</dbReference>
<organism evidence="1">
    <name type="scientific">marine sediment metagenome</name>
    <dbReference type="NCBI Taxonomy" id="412755"/>
    <lineage>
        <taxon>unclassified sequences</taxon>
        <taxon>metagenomes</taxon>
        <taxon>ecological metagenomes</taxon>
    </lineage>
</organism>
<dbReference type="EMBL" id="BART01031181">
    <property type="protein sequence ID" value="GAH11590.1"/>
    <property type="molecule type" value="Genomic_DNA"/>
</dbReference>
<gene>
    <name evidence="1" type="ORF">S01H4_54223</name>
</gene>
<proteinExistence type="predicted"/>